<dbReference type="PANTHER" id="PTHR12277">
    <property type="entry name" value="ALPHA/BETA HYDROLASE DOMAIN-CONTAINING PROTEIN"/>
    <property type="match status" value="1"/>
</dbReference>
<reference evidence="2 3" key="1">
    <citation type="submission" date="2021-08" db="EMBL/GenBank/DDBJ databases">
        <title>WGS of actinomycetes from Thailand.</title>
        <authorList>
            <person name="Thawai C."/>
        </authorList>
    </citation>
    <scope>NUCLEOTIDE SEQUENCE [LARGE SCALE GENOMIC DNA]</scope>
    <source>
        <strain evidence="2 3">PLK6-54</strain>
    </source>
</reference>
<evidence type="ECO:0000259" key="1">
    <source>
        <dbReference type="Pfam" id="PF00326"/>
    </source>
</evidence>
<dbReference type="InterPro" id="IPR001375">
    <property type="entry name" value="Peptidase_S9_cat"/>
</dbReference>
<gene>
    <name evidence="2" type="ORF">K7862_22305</name>
</gene>
<accession>A0ABS7QB63</accession>
<dbReference type="InterPro" id="IPR029058">
    <property type="entry name" value="AB_hydrolase_fold"/>
</dbReference>
<evidence type="ECO:0000313" key="3">
    <source>
        <dbReference type="Proteomes" id="UP000778578"/>
    </source>
</evidence>
<proteinExistence type="predicted"/>
<dbReference type="GO" id="GO:0016787">
    <property type="term" value="F:hydrolase activity"/>
    <property type="evidence" value="ECO:0007669"/>
    <property type="project" value="UniProtKB-KW"/>
</dbReference>
<dbReference type="Pfam" id="PF00326">
    <property type="entry name" value="Peptidase_S9"/>
    <property type="match status" value="1"/>
</dbReference>
<dbReference type="Proteomes" id="UP000778578">
    <property type="component" value="Unassembled WGS sequence"/>
</dbReference>
<keyword evidence="2" id="KW-0378">Hydrolase</keyword>
<dbReference type="SUPFAM" id="SSF53474">
    <property type="entry name" value="alpha/beta-Hydrolases"/>
    <property type="match status" value="1"/>
</dbReference>
<dbReference type="RefSeq" id="WP_222965280.1">
    <property type="nucleotide sequence ID" value="NZ_JAINZZ010000030.1"/>
</dbReference>
<feature type="domain" description="Peptidase S9 prolyl oligopeptidase catalytic" evidence="1">
    <location>
        <begin position="200"/>
        <end position="351"/>
    </location>
</feature>
<dbReference type="EMBL" id="JAINZZ010000030">
    <property type="protein sequence ID" value="MBY8880347.1"/>
    <property type="molecule type" value="Genomic_DNA"/>
</dbReference>
<protein>
    <submittedName>
        <fullName evidence="2">Alpha/beta hydrolase</fullName>
    </submittedName>
</protein>
<comment type="caution">
    <text evidence="2">The sequence shown here is derived from an EMBL/GenBank/DDBJ whole genome shotgun (WGS) entry which is preliminary data.</text>
</comment>
<name>A0ABS7QB63_9ACTN</name>
<dbReference type="Gene3D" id="3.40.50.1820">
    <property type="entry name" value="alpha/beta hydrolase"/>
    <property type="match status" value="1"/>
</dbReference>
<organism evidence="2 3">
    <name type="scientific">Actinacidiphila acidipaludis</name>
    <dbReference type="NCBI Taxonomy" id="2873382"/>
    <lineage>
        <taxon>Bacteria</taxon>
        <taxon>Bacillati</taxon>
        <taxon>Actinomycetota</taxon>
        <taxon>Actinomycetes</taxon>
        <taxon>Kitasatosporales</taxon>
        <taxon>Streptomycetaceae</taxon>
        <taxon>Actinacidiphila</taxon>
    </lineage>
</organism>
<evidence type="ECO:0000313" key="2">
    <source>
        <dbReference type="EMBL" id="MBY8880347.1"/>
    </source>
</evidence>
<keyword evidence="3" id="KW-1185">Reference proteome</keyword>
<sequence>MRLRTGVVLAATAAVGAGTAALAVGRYGSGFALKPSVAGPAPEGLITVHAVDGDWVVLTRTTASARPGVYGLSGTKLHATVGPVAGQDAYSVTRRLLRVDRGALGAGGFVRMTSQAYEGDPRSARDLDFADVQVPGELGPMPAWFLPGARRTWVICVHGVGATREQALPVLPALHRFRFPVLVPSYRNDPGAPPSPDGIAHLGDTEWSDLDSAMRHAVDQGAEHIVLYGWSTGATMALRALSQSTVRGRVSGLVLDSPVLDWRSTVRASVRTRGLPAVVSPLAERTVEGRTGLHAARHTEALEPERLTVPTLIVHGPDDHFAPYSASHRLAEQRPDVVTLHTVPDAPHAAMWNADPDGYEETLRRFLTPLM</sequence>
<dbReference type="PANTHER" id="PTHR12277:SF79">
    <property type="entry name" value="XAA-PRO DIPEPTIDYL-PEPTIDASE-RELATED"/>
    <property type="match status" value="1"/>
</dbReference>